<dbReference type="InterPro" id="IPR004714">
    <property type="entry name" value="Cyt_oxidase_maturation_cbb3"/>
</dbReference>
<accession>A0A4Q9JUU2</accession>
<keyword evidence="1" id="KW-0812">Transmembrane</keyword>
<dbReference type="AlphaFoldDB" id="A0A4Q9JUU2"/>
<keyword evidence="1" id="KW-1133">Transmembrane helix</keyword>
<reference evidence="2 3" key="1">
    <citation type="submission" date="2018-07" db="EMBL/GenBank/DDBJ databases">
        <title>Campylobacter zealandensis sp. nov., isolated from birds and water in New Zealand.</title>
        <authorList>
            <person name="Wilkinson D.A."/>
            <person name="Biggs P.J."/>
            <person name="French N.P."/>
            <person name="Midwinter A.C."/>
        </authorList>
    </citation>
    <scope>NUCLEOTIDE SEQUENCE [LARGE SCALE GENOMIC DNA]</scope>
    <source>
        <strain evidence="2 3">B423b</strain>
    </source>
</reference>
<dbReference type="RefSeq" id="WP_131186621.1">
    <property type="nucleotide sequence ID" value="NZ_CP076657.1"/>
</dbReference>
<evidence type="ECO:0000313" key="2">
    <source>
        <dbReference type="EMBL" id="TBR81113.1"/>
    </source>
</evidence>
<evidence type="ECO:0000256" key="1">
    <source>
        <dbReference type="SAM" id="Phobius"/>
    </source>
</evidence>
<gene>
    <name evidence="2" type="primary">ccoS</name>
    <name evidence="2" type="ORF">DU473_04745</name>
</gene>
<sequence length="69" mass="8116">MSNVIIMMIGVSLLTFFIVLGAFLWAVKNKQFDDEYKFITLDDDEESLNDMLNLEKRKEEALRKQKKLS</sequence>
<proteinExistence type="predicted"/>
<evidence type="ECO:0000313" key="3">
    <source>
        <dbReference type="Proteomes" id="UP000292583"/>
    </source>
</evidence>
<keyword evidence="3" id="KW-1185">Reference proteome</keyword>
<comment type="caution">
    <text evidence="2">The sequence shown here is derived from an EMBL/GenBank/DDBJ whole genome shotgun (WGS) entry which is preliminary data.</text>
</comment>
<dbReference type="EMBL" id="QPGR01000007">
    <property type="protein sequence ID" value="TBR81113.1"/>
    <property type="molecule type" value="Genomic_DNA"/>
</dbReference>
<keyword evidence="1" id="KW-0472">Membrane</keyword>
<feature type="transmembrane region" description="Helical" evidence="1">
    <location>
        <begin position="6"/>
        <end position="27"/>
    </location>
</feature>
<dbReference type="NCBIfam" id="TIGR00847">
    <property type="entry name" value="ccoS"/>
    <property type="match status" value="1"/>
</dbReference>
<dbReference type="OrthoDB" id="5356320at2"/>
<dbReference type="Pfam" id="PF03597">
    <property type="entry name" value="FixS"/>
    <property type="match status" value="1"/>
</dbReference>
<organism evidence="2 3">
    <name type="scientific">Campylobacter novaezeelandiae</name>
    <dbReference type="NCBI Taxonomy" id="2267891"/>
    <lineage>
        <taxon>Bacteria</taxon>
        <taxon>Pseudomonadati</taxon>
        <taxon>Campylobacterota</taxon>
        <taxon>Epsilonproteobacteria</taxon>
        <taxon>Campylobacterales</taxon>
        <taxon>Campylobacteraceae</taxon>
        <taxon>Campylobacter</taxon>
    </lineage>
</organism>
<protein>
    <submittedName>
        <fullName evidence="2">Cbb3-type cytochrome oxidase assembly protein CcoS</fullName>
    </submittedName>
</protein>
<name>A0A4Q9JUU2_9BACT</name>
<dbReference type="Proteomes" id="UP000292583">
    <property type="component" value="Unassembled WGS sequence"/>
</dbReference>